<feature type="domain" description="Myosin motor" evidence="20">
    <location>
        <begin position="1"/>
        <end position="360"/>
    </location>
</feature>
<sequence>EEINIIGLLDIFGFENFPSNSFEQLCINIANEQIQYYFNQHIFAWELQEYKNEGIDGKAITFVDNRPLLDMFLVKPMGLLALLDEESHFPKATDWTLVEKFHQNVKSHYYSRPKATASLYFSIDHYAGKVRYDCSGFLEKNRDRLPVEVVNMLRASENSVVRSLFQTPLTKTGNLASGHMYPHAAASSVSSPTSSGTGMSFASVQSIRSQAASSMGGSRGSSATSMTRIQQTVATYFRFSLMDLLAKMVAGSPHFVRCIRPNEKNIPDSFDSQKVTTQLQYTGVLETTRIRREGYSHRIPYAEFVKRYSLLTFGHGRHLGVDRQSCERLLHSIGLKDWALGKTKVFLKFYHVEMLARRYEDVHHKIVLIQSVIRMHLARNRYYNWKWQLEKTAIVLQKYTRGWKVRKHYRNVFLARKDAAIVIQKVFRGHATRKRILPKLAKKRKAAVAIQSRYRGYRARKLVAVKKQIRDEQRLLAEKEREERLQAEKQREQRLLAEKEQTKQDELVKAKAAEIEKRKELESVLKIQKVFRAHKANVKIEKPDASRKEHRSDVDAALVIQSTYRKWRCQKVYHQLRKYKEKKELQMIYFGQQVEAYIGELKQILDKNNFSAKPVPLPESQKMATAPQSEPSSATVASKTNGQSKRTLATVAKQQLLAAAKPDVSEERLEHMQKMKQKKSLLSETEMSYYSQLNTKDENDNLHKPENNHDDQLAEVATDDIATVNSKKKVKRVMSVEVETYYSNIAKKSAAKEEKEDALMLGETAATMSSKHIEDWDMPLRHAKDRILSTPSEPTIIGADDASEPSTPPFTNGYARDVVNYRGILKRTDIDLESLRHTESTGEKPVYDFRKLLRKTGRLELIAASNN</sequence>
<feature type="region of interest" description="Actin-binding" evidence="17">
    <location>
        <begin position="241"/>
        <end position="263"/>
    </location>
</feature>
<dbReference type="GO" id="GO:0016459">
    <property type="term" value="C:myosin complex"/>
    <property type="evidence" value="ECO:0007669"/>
    <property type="project" value="UniProtKB-KW"/>
</dbReference>
<keyword evidence="17" id="KW-0009">Actin-binding</keyword>
<dbReference type="PRINTS" id="PR00193">
    <property type="entry name" value="MYOSINHEAVY"/>
</dbReference>
<evidence type="ECO:0000313" key="22">
    <source>
        <dbReference type="Proteomes" id="UP000828390"/>
    </source>
</evidence>
<keyword evidence="22" id="KW-1185">Reference proteome</keyword>
<feature type="compositionally biased region" description="Polar residues" evidence="19">
    <location>
        <begin position="622"/>
        <end position="645"/>
    </location>
</feature>
<comment type="caution">
    <text evidence="17">Lacks conserved residue(s) required for the propagation of feature annotation.</text>
</comment>
<dbReference type="Gene3D" id="1.20.58.530">
    <property type="match status" value="1"/>
</dbReference>
<dbReference type="AlphaFoldDB" id="A0A9D4DP37"/>
<feature type="region of interest" description="Disordered" evidence="19">
    <location>
        <begin position="612"/>
        <end position="645"/>
    </location>
</feature>
<evidence type="ECO:0000256" key="13">
    <source>
        <dbReference type="ARBA" id="ARBA00023212"/>
    </source>
</evidence>
<comment type="catalytic activity">
    <reaction evidence="16">
        <text>L-seryl-[protein] + ATP = O-phospho-L-seryl-[protein] + ADP + H(+)</text>
        <dbReference type="Rhea" id="RHEA:17989"/>
        <dbReference type="Rhea" id="RHEA-COMP:9863"/>
        <dbReference type="Rhea" id="RHEA-COMP:11604"/>
        <dbReference type="ChEBI" id="CHEBI:15378"/>
        <dbReference type="ChEBI" id="CHEBI:29999"/>
        <dbReference type="ChEBI" id="CHEBI:30616"/>
        <dbReference type="ChEBI" id="CHEBI:83421"/>
        <dbReference type="ChEBI" id="CHEBI:456216"/>
        <dbReference type="EC" id="2.7.11.1"/>
    </reaction>
</comment>
<dbReference type="Pfam" id="PF00063">
    <property type="entry name" value="Myosin_head"/>
    <property type="match status" value="1"/>
</dbReference>
<dbReference type="GO" id="GO:0042995">
    <property type="term" value="C:cell projection"/>
    <property type="evidence" value="ECO:0007669"/>
    <property type="project" value="UniProtKB-SubCell"/>
</dbReference>
<dbReference type="Gene3D" id="3.40.850.10">
    <property type="entry name" value="Kinesin motor domain"/>
    <property type="match status" value="1"/>
</dbReference>
<dbReference type="EC" id="2.7.11.1" evidence="3"/>
<dbReference type="FunFam" id="1.20.58.530:FF:000010">
    <property type="entry name" value="Myosin IIIA"/>
    <property type="match status" value="1"/>
</dbReference>
<dbReference type="Proteomes" id="UP000828390">
    <property type="component" value="Unassembled WGS sequence"/>
</dbReference>
<evidence type="ECO:0000256" key="15">
    <source>
        <dbReference type="ARBA" id="ARBA00047899"/>
    </source>
</evidence>
<evidence type="ECO:0000259" key="20">
    <source>
        <dbReference type="PROSITE" id="PS51456"/>
    </source>
</evidence>
<dbReference type="Pfam" id="PF00612">
    <property type="entry name" value="IQ"/>
    <property type="match status" value="5"/>
</dbReference>
<dbReference type="PROSITE" id="PS50096">
    <property type="entry name" value="IQ"/>
    <property type="match status" value="6"/>
</dbReference>
<evidence type="ECO:0000256" key="6">
    <source>
        <dbReference type="ARBA" id="ARBA00022679"/>
    </source>
</evidence>
<evidence type="ECO:0000256" key="8">
    <source>
        <dbReference type="ARBA" id="ARBA00022741"/>
    </source>
</evidence>
<dbReference type="PANTHER" id="PTHR46256">
    <property type="entry name" value="AGAP011099-PA"/>
    <property type="match status" value="1"/>
</dbReference>
<reference evidence="21" key="2">
    <citation type="submission" date="2020-11" db="EMBL/GenBank/DDBJ databases">
        <authorList>
            <person name="McCartney M.A."/>
            <person name="Auch B."/>
            <person name="Kono T."/>
            <person name="Mallez S."/>
            <person name="Becker A."/>
            <person name="Gohl D.M."/>
            <person name="Silverstein K.A.T."/>
            <person name="Koren S."/>
            <person name="Bechman K.B."/>
            <person name="Herman A."/>
            <person name="Abrahante J.E."/>
            <person name="Garbe J."/>
        </authorList>
    </citation>
    <scope>NUCLEOTIDE SEQUENCE</scope>
    <source>
        <strain evidence="21">Duluth1</strain>
        <tissue evidence="21">Whole animal</tissue>
    </source>
</reference>
<dbReference type="Gene3D" id="1.20.5.190">
    <property type="match status" value="2"/>
</dbReference>
<evidence type="ECO:0000256" key="4">
    <source>
        <dbReference type="ARBA" id="ARBA00022490"/>
    </source>
</evidence>
<dbReference type="CDD" id="cd23767">
    <property type="entry name" value="IQCD"/>
    <property type="match status" value="1"/>
</dbReference>
<evidence type="ECO:0000256" key="11">
    <source>
        <dbReference type="ARBA" id="ARBA00023123"/>
    </source>
</evidence>
<feature type="coiled-coil region" evidence="18">
    <location>
        <begin position="462"/>
        <end position="516"/>
    </location>
</feature>
<keyword evidence="10" id="KW-0067">ATP-binding</keyword>
<keyword evidence="13" id="KW-0206">Cytoskeleton</keyword>
<dbReference type="SMART" id="SM00015">
    <property type="entry name" value="IQ"/>
    <property type="match status" value="6"/>
</dbReference>
<comment type="catalytic activity">
    <reaction evidence="15">
        <text>L-threonyl-[protein] + ATP = O-phospho-L-threonyl-[protein] + ADP + H(+)</text>
        <dbReference type="Rhea" id="RHEA:46608"/>
        <dbReference type="Rhea" id="RHEA-COMP:11060"/>
        <dbReference type="Rhea" id="RHEA-COMP:11605"/>
        <dbReference type="ChEBI" id="CHEBI:15378"/>
        <dbReference type="ChEBI" id="CHEBI:30013"/>
        <dbReference type="ChEBI" id="CHEBI:30616"/>
        <dbReference type="ChEBI" id="CHEBI:61977"/>
        <dbReference type="ChEBI" id="CHEBI:456216"/>
        <dbReference type="EC" id="2.7.11.1"/>
    </reaction>
</comment>
<reference evidence="21" key="1">
    <citation type="journal article" date="2019" name="bioRxiv">
        <title>The Genome of the Zebra Mussel, Dreissena polymorpha: A Resource for Invasive Species Research.</title>
        <authorList>
            <person name="McCartney M.A."/>
            <person name="Auch B."/>
            <person name="Kono T."/>
            <person name="Mallez S."/>
            <person name="Zhang Y."/>
            <person name="Obille A."/>
            <person name="Becker A."/>
            <person name="Abrahante J.E."/>
            <person name="Garbe J."/>
            <person name="Badalamenti J.P."/>
            <person name="Herman A."/>
            <person name="Mangelson H."/>
            <person name="Liachko I."/>
            <person name="Sullivan S."/>
            <person name="Sone E.D."/>
            <person name="Koren S."/>
            <person name="Silverstein K.A.T."/>
            <person name="Beckman K.B."/>
            <person name="Gohl D.M."/>
        </authorList>
    </citation>
    <scope>NUCLEOTIDE SEQUENCE</scope>
    <source>
        <strain evidence="21">Duluth1</strain>
        <tissue evidence="21">Whole animal</tissue>
    </source>
</reference>
<evidence type="ECO:0000256" key="16">
    <source>
        <dbReference type="ARBA" id="ARBA00048679"/>
    </source>
</evidence>
<dbReference type="InterPro" id="IPR052409">
    <property type="entry name" value="Myosin-III_kinase_activity"/>
</dbReference>
<dbReference type="InterPro" id="IPR036961">
    <property type="entry name" value="Kinesin_motor_dom_sf"/>
</dbReference>
<evidence type="ECO:0000256" key="17">
    <source>
        <dbReference type="PROSITE-ProRule" id="PRU00782"/>
    </source>
</evidence>
<evidence type="ECO:0000313" key="21">
    <source>
        <dbReference type="EMBL" id="KAH3751159.1"/>
    </source>
</evidence>
<evidence type="ECO:0000256" key="1">
    <source>
        <dbReference type="ARBA" id="ARBA00004245"/>
    </source>
</evidence>
<keyword evidence="18" id="KW-0175">Coiled coil</keyword>
<evidence type="ECO:0000256" key="5">
    <source>
        <dbReference type="ARBA" id="ARBA00022527"/>
    </source>
</evidence>
<keyword evidence="12" id="KW-0505">Motor protein</keyword>
<keyword evidence="7" id="KW-0677">Repeat</keyword>
<evidence type="ECO:0000256" key="14">
    <source>
        <dbReference type="ARBA" id="ARBA00023273"/>
    </source>
</evidence>
<name>A0A9D4DP37_DREPO</name>
<evidence type="ECO:0000256" key="7">
    <source>
        <dbReference type="ARBA" id="ARBA00022737"/>
    </source>
</evidence>
<dbReference type="InterPro" id="IPR001609">
    <property type="entry name" value="Myosin_head_motor_dom-like"/>
</dbReference>
<dbReference type="InterPro" id="IPR000048">
    <property type="entry name" value="IQ_motif_EF-hand-BS"/>
</dbReference>
<dbReference type="SUPFAM" id="SSF52540">
    <property type="entry name" value="P-loop containing nucleoside triphosphate hydrolases"/>
    <property type="match status" value="1"/>
</dbReference>
<evidence type="ECO:0000256" key="10">
    <source>
        <dbReference type="ARBA" id="ARBA00022840"/>
    </source>
</evidence>
<keyword evidence="8" id="KW-0547">Nucleotide-binding</keyword>
<evidence type="ECO:0000256" key="19">
    <source>
        <dbReference type="SAM" id="MobiDB-lite"/>
    </source>
</evidence>
<comment type="caution">
    <text evidence="21">The sequence shown here is derived from an EMBL/GenBank/DDBJ whole genome shotgun (WGS) entry which is preliminary data.</text>
</comment>
<evidence type="ECO:0000256" key="18">
    <source>
        <dbReference type="SAM" id="Coils"/>
    </source>
</evidence>
<keyword evidence="6" id="KW-0808">Transferase</keyword>
<comment type="similarity">
    <text evidence="17">Belongs to the TRAFAC class myosin-kinesin ATPase superfamily. Myosin family.</text>
</comment>
<feature type="non-terminal residue" evidence="21">
    <location>
        <position position="867"/>
    </location>
</feature>
<accession>A0A9D4DP37</accession>
<dbReference type="GO" id="GO:0000146">
    <property type="term" value="F:microfilament motor activity"/>
    <property type="evidence" value="ECO:0007669"/>
    <property type="project" value="TreeGrafter"/>
</dbReference>
<evidence type="ECO:0000256" key="12">
    <source>
        <dbReference type="ARBA" id="ARBA00023175"/>
    </source>
</evidence>
<organism evidence="21 22">
    <name type="scientific">Dreissena polymorpha</name>
    <name type="common">Zebra mussel</name>
    <name type="synonym">Mytilus polymorpha</name>
    <dbReference type="NCBI Taxonomy" id="45954"/>
    <lineage>
        <taxon>Eukaryota</taxon>
        <taxon>Metazoa</taxon>
        <taxon>Spiralia</taxon>
        <taxon>Lophotrochozoa</taxon>
        <taxon>Mollusca</taxon>
        <taxon>Bivalvia</taxon>
        <taxon>Autobranchia</taxon>
        <taxon>Heteroconchia</taxon>
        <taxon>Euheterodonta</taxon>
        <taxon>Imparidentia</taxon>
        <taxon>Neoheterodontei</taxon>
        <taxon>Myida</taxon>
        <taxon>Dreissenoidea</taxon>
        <taxon>Dreissenidae</taxon>
        <taxon>Dreissena</taxon>
    </lineage>
</organism>
<keyword evidence="9" id="KW-0418">Kinase</keyword>
<keyword evidence="14" id="KW-0966">Cell projection</keyword>
<dbReference type="InterPro" id="IPR027417">
    <property type="entry name" value="P-loop_NTPase"/>
</dbReference>
<evidence type="ECO:0000256" key="2">
    <source>
        <dbReference type="ARBA" id="ARBA00004316"/>
    </source>
</evidence>
<keyword evidence="4" id="KW-0963">Cytoplasm</keyword>
<proteinExistence type="inferred from homology"/>
<protein>
    <recommendedName>
        <fullName evidence="3">non-specific serine/threonine protein kinase</fullName>
        <ecNumber evidence="3">2.7.11.1</ecNumber>
    </recommendedName>
</protein>
<dbReference type="EMBL" id="JAIWYP010000010">
    <property type="protein sequence ID" value="KAH3751159.1"/>
    <property type="molecule type" value="Genomic_DNA"/>
</dbReference>
<keyword evidence="5" id="KW-0723">Serine/threonine-protein kinase</keyword>
<evidence type="ECO:0000256" key="9">
    <source>
        <dbReference type="ARBA" id="ARBA00022777"/>
    </source>
</evidence>
<dbReference type="SMART" id="SM00242">
    <property type="entry name" value="MYSc"/>
    <property type="match status" value="1"/>
</dbReference>
<dbReference type="GO" id="GO:0005524">
    <property type="term" value="F:ATP binding"/>
    <property type="evidence" value="ECO:0007669"/>
    <property type="project" value="UniProtKB-KW"/>
</dbReference>
<dbReference type="GO" id="GO:0030832">
    <property type="term" value="P:regulation of actin filament length"/>
    <property type="evidence" value="ECO:0007669"/>
    <property type="project" value="TreeGrafter"/>
</dbReference>
<gene>
    <name evidence="21" type="ORF">DPMN_185708</name>
</gene>
<dbReference type="PROSITE" id="PS51456">
    <property type="entry name" value="MYOSIN_MOTOR"/>
    <property type="match status" value="1"/>
</dbReference>
<comment type="subcellular location">
    <subcellularLocation>
        <location evidence="2">Cell projection</location>
    </subcellularLocation>
    <subcellularLocation>
        <location evidence="1">Cytoplasm</location>
        <location evidence="1">Cytoskeleton</location>
    </subcellularLocation>
</comment>
<dbReference type="PANTHER" id="PTHR46256:SF3">
    <property type="entry name" value="MYOSIN MOTOR DOMAIN-CONTAINING PROTEIN"/>
    <property type="match status" value="1"/>
</dbReference>
<evidence type="ECO:0000256" key="3">
    <source>
        <dbReference type="ARBA" id="ARBA00012513"/>
    </source>
</evidence>
<dbReference type="GO" id="GO:0004674">
    <property type="term" value="F:protein serine/threonine kinase activity"/>
    <property type="evidence" value="ECO:0007669"/>
    <property type="project" value="UniProtKB-KW"/>
</dbReference>
<keyword evidence="11 17" id="KW-0518">Myosin</keyword>
<dbReference type="Gene3D" id="6.20.240.20">
    <property type="match status" value="1"/>
</dbReference>
<dbReference type="GO" id="GO:0003779">
    <property type="term" value="F:actin binding"/>
    <property type="evidence" value="ECO:0007669"/>
    <property type="project" value="UniProtKB-KW"/>
</dbReference>